<sequence>MARKLHRALFCRFSGAGSGESSMHRWVMMSVLAMALSGCMKVSDMAGSARYHLGDVGLLDHSETQRASSRRLQADSFIYIAQSPFMPSPERQRANAVAEEAYRGFVEYFPLVRHADAPIGLQQARVQAMNSGAHYLLYGRLAAADDRIGTVGEWEDQESLSRLGVDSGVVQLMLLETATGYLVDTVRIRPRGGLLTMYGTTPEELLGAPLRQYARNLLGLN</sequence>
<evidence type="ECO:0000313" key="2">
    <source>
        <dbReference type="Proteomes" id="UP000611945"/>
    </source>
</evidence>
<proteinExistence type="predicted"/>
<evidence type="ECO:0000313" key="1">
    <source>
        <dbReference type="EMBL" id="MBD7978841.1"/>
    </source>
</evidence>
<name>A0ABR8TSU3_9PSED</name>
<protein>
    <submittedName>
        <fullName evidence="1">DUF4823 domain-containing protein</fullName>
    </submittedName>
</protein>
<reference evidence="1 2" key="1">
    <citation type="submission" date="2020-08" db="EMBL/GenBank/DDBJ databases">
        <title>A Genomic Blueprint of the Chicken Gut Microbiome.</title>
        <authorList>
            <person name="Gilroy R."/>
            <person name="Ravi A."/>
            <person name="Getino M."/>
            <person name="Pursley I."/>
            <person name="Horton D.L."/>
            <person name="Alikhan N.-F."/>
            <person name="Baker D."/>
            <person name="Gharbi K."/>
            <person name="Hall N."/>
            <person name="Watson M."/>
            <person name="Adriaenssens E.M."/>
            <person name="Foster-Nyarko E."/>
            <person name="Jarju S."/>
            <person name="Secka A."/>
            <person name="Antonio M."/>
            <person name="Oren A."/>
            <person name="Chaudhuri R."/>
            <person name="La Ragione R.M."/>
            <person name="Hildebrand F."/>
            <person name="Pallen M.J."/>
        </authorList>
    </citation>
    <scope>NUCLEOTIDE SEQUENCE [LARGE SCALE GENOMIC DNA]</scope>
    <source>
        <strain evidence="1 2">Sa2CUA2</strain>
    </source>
</reference>
<keyword evidence="2" id="KW-1185">Reference proteome</keyword>
<dbReference type="EMBL" id="JACSQG010000013">
    <property type="protein sequence ID" value="MBD7978841.1"/>
    <property type="molecule type" value="Genomic_DNA"/>
</dbReference>
<accession>A0ABR8TSU3</accession>
<organism evidence="1 2">
    <name type="scientific">Serpens gallinarum</name>
    <dbReference type="NCBI Taxonomy" id="2763075"/>
    <lineage>
        <taxon>Bacteria</taxon>
        <taxon>Pseudomonadati</taxon>
        <taxon>Pseudomonadota</taxon>
        <taxon>Gammaproteobacteria</taxon>
        <taxon>Pseudomonadales</taxon>
        <taxon>Pseudomonadaceae</taxon>
        <taxon>Pseudomonas</taxon>
    </lineage>
</organism>
<dbReference type="InterPro" id="IPR032248">
    <property type="entry name" value="DUF4823"/>
</dbReference>
<dbReference type="Proteomes" id="UP000611945">
    <property type="component" value="Unassembled WGS sequence"/>
</dbReference>
<dbReference type="Pfam" id="PF16105">
    <property type="entry name" value="DUF4823"/>
    <property type="match status" value="1"/>
</dbReference>
<comment type="caution">
    <text evidence="1">The sequence shown here is derived from an EMBL/GenBank/DDBJ whole genome shotgun (WGS) entry which is preliminary data.</text>
</comment>
<gene>
    <name evidence="1" type="ORF">H9642_16790</name>
</gene>